<evidence type="ECO:0000256" key="5">
    <source>
        <dbReference type="ARBA" id="ARBA00023034"/>
    </source>
</evidence>
<proteinExistence type="inferred from homology"/>
<sequence>MRNVNADNINILRYIRHLLRKRTLKQLLISVIIFSTSRCLLEHYVLNQYFPQLISDQVEDSLNEVFHSPTVFRMNYAEMERGFKVFVYRDRNITKYCDLPRKHNSKYESEEYFFSNLKSSPFLTDDPEEAHLFFIPICRQKMMKKEGSPSNVETIVHDYLKRLISIYPYWNRTLGADHFFVSCHDIGMKAAESIPFLEKNTVRLVCSSSYDSKYIPHKDIAFQQIKEQSLPSEGDKGAKLGYWVGSPDSDIRKSLVSSWQNDMELDIRTPNLNIALSILQEQYQNTSFCICPRGTRVDGICLASSIGFGCVPAILSDYYDLPFSDVLDWNTFSVIVKEEDVSHLKRILKGIPETKFEKMRQNVLKVQKHFQWNSVQVKYDAFHMVMYELWMRRHTIRRGLTCFFVLVLSICFSIYHPAFPLSFQAPRQASAQDSDIFAELFHTPEDFNVDYIEMEKNFKIFVYPHNTTICDEPRKLDGEYASEGLFFENLYQSRFLTKDPDKAHLFLIPTSCHSLPAEGRSVNERSMDVVDFVKSLVSKYPYWNRTLGADHFFVTCSDIHVTATARIVNLMKNSVRVMCSPRYDIEYVPHKDVSLPQSVQPFDVSAAGSDTRERTTLAFWSGQPDSYIRETLINNWGFDPELEIHIGFEASTAEGRWEFHDDLSMSKFCICPGGPQLDGVLAVAINYGCVPVILSDYYDLPFKDILDWKKFSVIIKEIDVYQLKKILAEIQKKEYEALHTNAIIVQKHFEWNLPSVRLDAFHMVMYELWMRRRGSNPPQIPANEFLTLRRTLSYLSAVIISICFSIYLPQSPFHLQVLARPLSDYPRYSDASELPHIPKAFRMDYMKMERSFKVFVYPHKTTVCDKTRKIDGKYGSEGFFYQNLDQSRFLTKDPEKANLFLIPTSCHSLPAEGRSVDERAIAVQHFVNSLISEYPYWKRTLGADHFFITCADIHVTSSERIWNLMKNSIRVMCSPSYNAEYVPHKDVSLPQSVQPFNVSVSQIMPPVHAFIEPTTQPVTLPAAKYNTRSRYRSILGFWRGLKENYIRKSLVNAWENDTELDIKEIETEASTKEIRRLYHEKFYSSKFCICPGGPQIDGAIAVAIHYGCVPVIMSDYFDLPFNDILDWKKFSVILKESDVHGLKRILLNIPDQEYQVLQTNTVMVQDHFQWNLPPVRLDAFHMVMYELWLRRFVTKPFLEFVLARSLKENATDSEIFYELFHIPDAFKKDYKEMEKNFKIFVYPHNTDKHTTSCNKPTVLRCFRSEGYFYHSLNHSRFLTEDPEKAHLFFIPIYCYSMSTEEKSKKERAIAVQDFVKFLISKYPYWNRTLGADHFFVSCSEVDVAATARIATV</sequence>
<dbReference type="EMBL" id="JADGMS010000007">
    <property type="protein sequence ID" value="KAF9679062.1"/>
    <property type="molecule type" value="Genomic_DNA"/>
</dbReference>
<dbReference type="OrthoDB" id="831629at2759"/>
<keyword evidence="9" id="KW-1185">Reference proteome</keyword>
<keyword evidence="4" id="KW-0735">Signal-anchor</keyword>
<dbReference type="PANTHER" id="PTHR11062:SF378">
    <property type="entry name" value="EXOSTOSIN GT47 DOMAIN-CONTAINING PROTEIN"/>
    <property type="match status" value="1"/>
</dbReference>
<keyword evidence="3" id="KW-0808">Transferase</keyword>
<evidence type="ECO:0000313" key="9">
    <source>
        <dbReference type="Proteomes" id="UP000657918"/>
    </source>
</evidence>
<comment type="similarity">
    <text evidence="2">Belongs to the glycosyltransferase 47 family.</text>
</comment>
<dbReference type="Pfam" id="PF03016">
    <property type="entry name" value="Exostosin_GT47"/>
    <property type="match status" value="4"/>
</dbReference>
<dbReference type="Proteomes" id="UP000657918">
    <property type="component" value="Unassembled WGS sequence"/>
</dbReference>
<feature type="transmembrane region" description="Helical" evidence="6">
    <location>
        <begin position="400"/>
        <end position="418"/>
    </location>
</feature>
<protein>
    <recommendedName>
        <fullName evidence="7">Exostosin GT47 domain-containing protein</fullName>
    </recommendedName>
</protein>
<keyword evidence="6" id="KW-1133">Transmembrane helix</keyword>
<evidence type="ECO:0000259" key="7">
    <source>
        <dbReference type="Pfam" id="PF03016"/>
    </source>
</evidence>
<evidence type="ECO:0000313" key="8">
    <source>
        <dbReference type="EMBL" id="KAF9679062.1"/>
    </source>
</evidence>
<feature type="domain" description="Exostosin GT47" evidence="7">
    <location>
        <begin position="80"/>
        <end position="349"/>
    </location>
</feature>
<keyword evidence="6" id="KW-0472">Membrane</keyword>
<gene>
    <name evidence="8" type="ORF">SADUNF_Sadunf07G0101000</name>
</gene>
<dbReference type="InterPro" id="IPR004263">
    <property type="entry name" value="Exostosin"/>
</dbReference>
<accession>A0A835K1M2</accession>
<dbReference type="GO" id="GO:0000139">
    <property type="term" value="C:Golgi membrane"/>
    <property type="evidence" value="ECO:0007669"/>
    <property type="project" value="UniProtKB-SubCell"/>
</dbReference>
<dbReference type="InterPro" id="IPR040911">
    <property type="entry name" value="Exostosin_GT47"/>
</dbReference>
<feature type="domain" description="Exostosin GT47" evidence="7">
    <location>
        <begin position="455"/>
        <end position="729"/>
    </location>
</feature>
<organism evidence="8 9">
    <name type="scientific">Salix dunnii</name>
    <dbReference type="NCBI Taxonomy" id="1413687"/>
    <lineage>
        <taxon>Eukaryota</taxon>
        <taxon>Viridiplantae</taxon>
        <taxon>Streptophyta</taxon>
        <taxon>Embryophyta</taxon>
        <taxon>Tracheophyta</taxon>
        <taxon>Spermatophyta</taxon>
        <taxon>Magnoliopsida</taxon>
        <taxon>eudicotyledons</taxon>
        <taxon>Gunneridae</taxon>
        <taxon>Pentapetalae</taxon>
        <taxon>rosids</taxon>
        <taxon>fabids</taxon>
        <taxon>Malpighiales</taxon>
        <taxon>Salicaceae</taxon>
        <taxon>Saliceae</taxon>
        <taxon>Salix</taxon>
    </lineage>
</organism>
<keyword evidence="6" id="KW-0812">Transmembrane</keyword>
<keyword evidence="5" id="KW-0333">Golgi apparatus</keyword>
<comment type="caution">
    <text evidence="8">The sequence shown here is derived from an EMBL/GenBank/DDBJ whole genome shotgun (WGS) entry which is preliminary data.</text>
</comment>
<reference evidence="8 9" key="1">
    <citation type="submission" date="2020-10" db="EMBL/GenBank/DDBJ databases">
        <title>Plant Genome Project.</title>
        <authorList>
            <person name="Zhang R.-G."/>
        </authorList>
    </citation>
    <scope>NUCLEOTIDE SEQUENCE [LARGE SCALE GENOMIC DNA]</scope>
    <source>
        <strain evidence="8">FAFU-HL-1</strain>
        <tissue evidence="8">Leaf</tissue>
    </source>
</reference>
<feature type="domain" description="Exostosin GT47" evidence="7">
    <location>
        <begin position="849"/>
        <end position="1146"/>
    </location>
</feature>
<dbReference type="PANTHER" id="PTHR11062">
    <property type="entry name" value="EXOSTOSIN HEPARAN SULFATE GLYCOSYLTRANSFERASE -RELATED"/>
    <property type="match status" value="1"/>
</dbReference>
<dbReference type="GO" id="GO:0016757">
    <property type="term" value="F:glycosyltransferase activity"/>
    <property type="evidence" value="ECO:0007669"/>
    <property type="project" value="UniProtKB-KW"/>
</dbReference>
<evidence type="ECO:0000256" key="2">
    <source>
        <dbReference type="ARBA" id="ARBA00010271"/>
    </source>
</evidence>
<comment type="subcellular location">
    <subcellularLocation>
        <location evidence="1">Golgi apparatus membrane</location>
        <topology evidence="1">Single-pass type II membrane protein</topology>
    </subcellularLocation>
</comment>
<evidence type="ECO:0000256" key="1">
    <source>
        <dbReference type="ARBA" id="ARBA00004323"/>
    </source>
</evidence>
<evidence type="ECO:0000256" key="3">
    <source>
        <dbReference type="ARBA" id="ARBA00022676"/>
    </source>
</evidence>
<evidence type="ECO:0000256" key="4">
    <source>
        <dbReference type="ARBA" id="ARBA00022968"/>
    </source>
</evidence>
<feature type="domain" description="Exostosin GT47" evidence="7">
    <location>
        <begin position="1234"/>
        <end position="1340"/>
    </location>
</feature>
<evidence type="ECO:0000256" key="6">
    <source>
        <dbReference type="SAM" id="Phobius"/>
    </source>
</evidence>
<keyword evidence="3" id="KW-0328">Glycosyltransferase</keyword>
<name>A0A835K1M2_9ROSI</name>